<proteinExistence type="predicted"/>
<dbReference type="KEGG" id="bqy:MUS_1946"/>
<dbReference type="Proteomes" id="UP000002878">
    <property type="component" value="Chromosome"/>
</dbReference>
<organism evidence="1 2">
    <name type="scientific">Bacillus amyloliquefaciens (strain Y2)</name>
    <name type="common">Bacillus amyloliquefaciens subsp. plantarum (strain B9601-Y2)</name>
    <dbReference type="NCBI Taxonomy" id="1155777"/>
    <lineage>
        <taxon>Bacteria</taxon>
        <taxon>Bacillati</taxon>
        <taxon>Bacillota</taxon>
        <taxon>Bacilli</taxon>
        <taxon>Bacillales</taxon>
        <taxon>Bacillaceae</taxon>
        <taxon>Bacillus</taxon>
        <taxon>Bacillus amyloliquefaciens group</taxon>
    </lineage>
</organism>
<dbReference type="HOGENOM" id="CLU_2858047_0_0_9"/>
<dbReference type="AlphaFoldDB" id="I2C5J5"/>
<gene>
    <name evidence="1" type="ORF">MUS_1946</name>
</gene>
<accession>I2C5J5</accession>
<dbReference type="EMBL" id="CP003332">
    <property type="protein sequence ID" value="AFJ61919.1"/>
    <property type="molecule type" value="Genomic_DNA"/>
</dbReference>
<evidence type="ECO:0000313" key="2">
    <source>
        <dbReference type="Proteomes" id="UP000002878"/>
    </source>
</evidence>
<protein>
    <submittedName>
        <fullName evidence="1">Uncharacterized protein</fullName>
    </submittedName>
</protein>
<evidence type="ECO:0000313" key="1">
    <source>
        <dbReference type="EMBL" id="AFJ61919.1"/>
    </source>
</evidence>
<name>I2C5J5_BACAY</name>
<sequence>MIAIVYGLCFTLNDFAIFLILLRQLFNSTISISGNSCSFFNCLIEGFEMFLISVDCRGKIVESL</sequence>
<reference evidence="1 2" key="1">
    <citation type="journal article" date="2012" name="J. Biotechnol.">
        <title>Genome sequence of the plant growth promoting strain Bacillus amyloliquefaciens subsp. plantarum B9601-Y2 and expression of mersacidin and other secondary metabolites.</title>
        <authorList>
            <person name="He P."/>
            <person name="Hao K."/>
            <person name="Blom J."/>
            <person name="Ruckert C."/>
            <person name="Vater J."/>
            <person name="Mao Z."/>
            <person name="Wu Y."/>
            <person name="Hou M."/>
            <person name="He P."/>
            <person name="He Y."/>
            <person name="Borriss R."/>
        </authorList>
    </citation>
    <scope>NUCLEOTIDE SEQUENCE [LARGE SCALE GENOMIC DNA]</scope>
    <source>
        <strain evidence="1">Y2</strain>
    </source>
</reference>